<dbReference type="InterPro" id="IPR025885">
    <property type="entry name" value="PapC_N"/>
</dbReference>
<evidence type="ECO:0000256" key="6">
    <source>
        <dbReference type="ARBA" id="ARBA00022692"/>
    </source>
</evidence>
<keyword evidence="4" id="KW-1134">Transmembrane beta strand</keyword>
<evidence type="ECO:0000256" key="2">
    <source>
        <dbReference type="ARBA" id="ARBA00008064"/>
    </source>
</evidence>
<evidence type="ECO:0000256" key="8">
    <source>
        <dbReference type="ARBA" id="ARBA00023136"/>
    </source>
</evidence>
<keyword evidence="9" id="KW-0998">Cell outer membrane</keyword>
<dbReference type="InterPro" id="IPR000015">
    <property type="entry name" value="Fimb_usher"/>
</dbReference>
<dbReference type="InterPro" id="IPR043142">
    <property type="entry name" value="PapC-like_C_sf"/>
</dbReference>
<proteinExistence type="inferred from homology"/>
<reference evidence="11" key="1">
    <citation type="journal article" date="2018" name="Genome Biol.">
        <title>SKESA: strategic k-mer extension for scrupulous assemblies.</title>
        <authorList>
            <person name="Souvorov A."/>
            <person name="Agarwala R."/>
            <person name="Lipman D.J."/>
        </authorList>
    </citation>
    <scope>NUCLEOTIDE SEQUENCE</scope>
    <source>
        <strain evidence="11">MA.CK_00/00001968</strain>
    </source>
</reference>
<dbReference type="SUPFAM" id="SSF141729">
    <property type="entry name" value="FimD N-terminal domain-like"/>
    <property type="match status" value="1"/>
</dbReference>
<dbReference type="Gene3D" id="2.60.40.3110">
    <property type="match status" value="1"/>
</dbReference>
<dbReference type="Pfam" id="PF00577">
    <property type="entry name" value="Usher"/>
    <property type="match status" value="1"/>
</dbReference>
<keyword evidence="5" id="KW-1029">Fimbrium biogenesis</keyword>
<name>A0A743P2G0_SALER</name>
<dbReference type="NCBIfam" id="NF011760">
    <property type="entry name" value="PRK15213.1"/>
    <property type="match status" value="1"/>
</dbReference>
<comment type="caution">
    <text evidence="11">The sequence shown here is derived from an EMBL/GenBank/DDBJ whole genome shotgun (WGS) entry which is preliminary data.</text>
</comment>
<evidence type="ECO:0000256" key="1">
    <source>
        <dbReference type="ARBA" id="ARBA00004571"/>
    </source>
</evidence>
<dbReference type="PANTHER" id="PTHR30451">
    <property type="entry name" value="OUTER MEMBRANE USHER PROTEIN"/>
    <property type="match status" value="1"/>
</dbReference>
<dbReference type="Gene3D" id="2.60.40.2610">
    <property type="entry name" value="Outer membrane usher protein FimD, plug domain"/>
    <property type="match status" value="1"/>
</dbReference>
<organism evidence="11">
    <name type="scientific">Salmonella enterica</name>
    <name type="common">Salmonella choleraesuis</name>
    <dbReference type="NCBI Taxonomy" id="28901"/>
    <lineage>
        <taxon>Bacteria</taxon>
        <taxon>Pseudomonadati</taxon>
        <taxon>Pseudomonadota</taxon>
        <taxon>Gammaproteobacteria</taxon>
        <taxon>Enterobacterales</taxon>
        <taxon>Enterobacteriaceae</taxon>
        <taxon>Salmonella</taxon>
    </lineage>
</organism>
<sequence length="894" mass="96493">MMMQDMMRKFRCGNKISVRRPGAAIRVAGSHAINSVIPVVNAFTTPAESAHSVFSVEGVCLLLKRDILTPLTCLSVVLGCFAISLTAGATELNLNFLHGTDKQHAPAILQEGTQYPPGQYVVDVVLNRQSLSRQTLTITPEDAAALCLTPDWMKQAHLLLNLEMFKAQYDGDRGCYRIGEYPAASVRFDYGAQTLYISEPQVTLLASEPGDDWDYGIAGFRLRYDANVSKNQQNEAVYYGNVNLNANVGRWVLSGNTSGFSGRGFESPQAMASTVIAPLRGVLEAGKTRTRSTLMADFGFYGASLRSDNSMIPWSARGYAPVISGVANSNARITVVQGGYTLLSQVVPPGEYALKDISPIGNGDITVTVEEDNGSKSVRVYPVTTLPTLLRAGDFNYDLSVGTRSDDSQTKGGFLAGGLDYGFEPLTLNLAGILHRQYQGVGAGLSRNMGKWGALEGSVNLSRSVFDNHNQAYSSLHASADAGSPQEQTQKARNDWLWNSYGGGRLASGPQTGLSATVKYAKSLGEKTNLHLLTWRYTGEKYVDFASFNPRQVWLNENRKERYEATISHGIGNSYLNFSGWTQSYRDRNSHDSGVNASFNTNAGTASVGVYASYSHTPWSPNDYSLSVNVTVPFDIAGKPQFSSTGINYYRNRGTQVNTSVSGSPTANMNYNVNAGVGRDNRNVSVSAGYALDALQLGGSLAQSHYRYGGSQTSGSLSTSGAVLGTGETGLMFTREQNATVAVVKIKDIPDVTFNGSRPTGKRGVTALPLSEYSRNDIRINPDNVPDEIDLLDTAFSVVPTRQAIVYREFGYTQVKRYVLKMTGVDGKPLPQGSTVLTRNGLDAGFITQGGVLLANLLAEPDFLTVTTPQGTQCRVNMAGVKPDAGKLTEVHCE</sequence>
<dbReference type="GO" id="GO:0009279">
    <property type="term" value="C:cell outer membrane"/>
    <property type="evidence" value="ECO:0007669"/>
    <property type="project" value="UniProtKB-SubCell"/>
</dbReference>
<dbReference type="EMBL" id="DAAUQX010000016">
    <property type="protein sequence ID" value="HAF2128138.1"/>
    <property type="molecule type" value="Genomic_DNA"/>
</dbReference>
<feature type="domain" description="PapC N-terminal" evidence="10">
    <location>
        <begin position="93"/>
        <end position="227"/>
    </location>
</feature>
<accession>A0A743P2G0</accession>
<protein>
    <submittedName>
        <fullName evidence="11">PefC/AfrB family outer membrane usher protein</fullName>
    </submittedName>
</protein>
<evidence type="ECO:0000256" key="7">
    <source>
        <dbReference type="ARBA" id="ARBA00022729"/>
    </source>
</evidence>
<dbReference type="Pfam" id="PF13954">
    <property type="entry name" value="PapC_N"/>
    <property type="match status" value="1"/>
</dbReference>
<dbReference type="GO" id="GO:0015473">
    <property type="term" value="F:fimbrial usher porin activity"/>
    <property type="evidence" value="ECO:0007669"/>
    <property type="project" value="InterPro"/>
</dbReference>
<evidence type="ECO:0000259" key="10">
    <source>
        <dbReference type="Pfam" id="PF13954"/>
    </source>
</evidence>
<dbReference type="InterPro" id="IPR037224">
    <property type="entry name" value="PapC_N_sf"/>
</dbReference>
<evidence type="ECO:0000256" key="9">
    <source>
        <dbReference type="ARBA" id="ARBA00023237"/>
    </source>
</evidence>
<dbReference type="GO" id="GO:0009297">
    <property type="term" value="P:pilus assembly"/>
    <property type="evidence" value="ECO:0007669"/>
    <property type="project" value="InterPro"/>
</dbReference>
<evidence type="ECO:0000256" key="5">
    <source>
        <dbReference type="ARBA" id="ARBA00022558"/>
    </source>
</evidence>
<keyword evidence="7" id="KW-0732">Signal</keyword>
<evidence type="ECO:0000256" key="3">
    <source>
        <dbReference type="ARBA" id="ARBA00022448"/>
    </source>
</evidence>
<reference evidence="11" key="2">
    <citation type="submission" date="2020-02" db="EMBL/GenBank/DDBJ databases">
        <authorList>
            <consortium name="NCBI Pathogen Detection Project"/>
        </authorList>
    </citation>
    <scope>NUCLEOTIDE SEQUENCE</scope>
    <source>
        <strain evidence="11">MA.CK_00/00001968</strain>
    </source>
</reference>
<evidence type="ECO:0000313" key="11">
    <source>
        <dbReference type="EMBL" id="HAF2128138.1"/>
    </source>
</evidence>
<comment type="similarity">
    <text evidence="2">Belongs to the fimbrial export usher family.</text>
</comment>
<keyword evidence="6" id="KW-0812">Transmembrane</keyword>
<keyword evidence="8" id="KW-0472">Membrane</keyword>
<keyword evidence="3" id="KW-0813">Transport</keyword>
<gene>
    <name evidence="11" type="primary">pefC</name>
    <name evidence="11" type="ORF">G9F27_002289</name>
</gene>
<dbReference type="InterPro" id="IPR042186">
    <property type="entry name" value="FimD_plug_dom"/>
</dbReference>
<dbReference type="Gene3D" id="3.10.20.410">
    <property type="match status" value="1"/>
</dbReference>
<dbReference type="Gene3D" id="2.60.40.2070">
    <property type="match status" value="1"/>
</dbReference>
<dbReference type="AlphaFoldDB" id="A0A743P2G0"/>
<comment type="subcellular location">
    <subcellularLocation>
        <location evidence="1">Cell outer membrane</location>
        <topology evidence="1">Multi-pass membrane protein</topology>
    </subcellularLocation>
</comment>
<evidence type="ECO:0000256" key="4">
    <source>
        <dbReference type="ARBA" id="ARBA00022452"/>
    </source>
</evidence>
<dbReference type="PANTHER" id="PTHR30451:SF21">
    <property type="entry name" value="FIMBRIAL USHER DOMAIN-CONTAINING PROTEIN YDET-RELATED"/>
    <property type="match status" value="1"/>
</dbReference>